<dbReference type="Gene3D" id="1.20.120.450">
    <property type="entry name" value="dinb family like domain"/>
    <property type="match status" value="1"/>
</dbReference>
<evidence type="ECO:0000313" key="2">
    <source>
        <dbReference type="Proteomes" id="UP001230207"/>
    </source>
</evidence>
<dbReference type="Pfam" id="PF09351">
    <property type="entry name" value="DUF1993"/>
    <property type="match status" value="1"/>
</dbReference>
<dbReference type="InterPro" id="IPR034660">
    <property type="entry name" value="DinB/YfiT-like"/>
</dbReference>
<name>A0ABU0BSM4_9HYPH</name>
<organism evidence="1 2">
    <name type="scientific">Pararhizobium capsulatum DSM 1112</name>
    <dbReference type="NCBI Taxonomy" id="1121113"/>
    <lineage>
        <taxon>Bacteria</taxon>
        <taxon>Pseudomonadati</taxon>
        <taxon>Pseudomonadota</taxon>
        <taxon>Alphaproteobacteria</taxon>
        <taxon>Hyphomicrobiales</taxon>
        <taxon>Rhizobiaceae</taxon>
        <taxon>Rhizobium/Agrobacterium group</taxon>
        <taxon>Pararhizobium</taxon>
    </lineage>
</organism>
<reference evidence="1 2" key="1">
    <citation type="submission" date="2023-07" db="EMBL/GenBank/DDBJ databases">
        <title>Genomic Encyclopedia of Type Strains, Phase IV (KMG-IV): sequencing the most valuable type-strain genomes for metagenomic binning, comparative biology and taxonomic classification.</title>
        <authorList>
            <person name="Goeker M."/>
        </authorList>
    </citation>
    <scope>NUCLEOTIDE SEQUENCE [LARGE SCALE GENOMIC DNA]</scope>
    <source>
        <strain evidence="1 2">DSM 1112</strain>
    </source>
</reference>
<dbReference type="InterPro" id="IPR018531">
    <property type="entry name" value="DUF1993"/>
</dbReference>
<dbReference type="EMBL" id="JAUSVF010000001">
    <property type="protein sequence ID" value="MDQ0321267.1"/>
    <property type="molecule type" value="Genomic_DNA"/>
</dbReference>
<keyword evidence="2" id="KW-1185">Reference proteome</keyword>
<dbReference type="SUPFAM" id="SSF109854">
    <property type="entry name" value="DinB/YfiT-like putative metalloenzymes"/>
    <property type="match status" value="1"/>
</dbReference>
<evidence type="ECO:0000313" key="1">
    <source>
        <dbReference type="EMBL" id="MDQ0321267.1"/>
    </source>
</evidence>
<dbReference type="Proteomes" id="UP001230207">
    <property type="component" value="Unassembled WGS sequence"/>
</dbReference>
<proteinExistence type="predicted"/>
<dbReference type="RefSeq" id="WP_307231725.1">
    <property type="nucleotide sequence ID" value="NZ_JAUSVF010000001.1"/>
</dbReference>
<dbReference type="PANTHER" id="PTHR36922:SF1">
    <property type="entry name" value="DUF1993 DOMAIN-CONTAINING PROTEIN"/>
    <property type="match status" value="1"/>
</dbReference>
<evidence type="ECO:0008006" key="3">
    <source>
        <dbReference type="Google" id="ProtNLM"/>
    </source>
</evidence>
<comment type="caution">
    <text evidence="1">The sequence shown here is derived from an EMBL/GenBank/DDBJ whole genome shotgun (WGS) entry which is preliminary data.</text>
</comment>
<protein>
    <recommendedName>
        <fullName evidence="3">DUF1993 domain-containing protein</fullName>
    </recommendedName>
</protein>
<accession>A0ABU0BSM4</accession>
<sequence>MSVSTYSLSIPVFLRGLAVLSAILAKAKIHATENAIPLETLFNARLAPDMLTLAGQIQRVSDTSKNAVGRLTTITAAGFPDTEQSFEELEERVHKTIAFLETVTPQDMEGSGEREVAINLGKLKYTFTGTEYLLTFAIPNFFFHLTTAYDILRNQGVPVGKIDYLGTSQAAA</sequence>
<gene>
    <name evidence="1" type="ORF">QO002_003405</name>
</gene>
<dbReference type="PANTHER" id="PTHR36922">
    <property type="entry name" value="BLL2446 PROTEIN"/>
    <property type="match status" value="1"/>
</dbReference>